<accession>A0A6A6IPE4</accession>
<dbReference type="RefSeq" id="XP_033687111.1">
    <property type="nucleotide sequence ID" value="XM_033831479.1"/>
</dbReference>
<evidence type="ECO:0000256" key="3">
    <source>
        <dbReference type="ARBA" id="ARBA00012243"/>
    </source>
</evidence>
<comment type="cofactor">
    <cofactor evidence="1">
        <name>pyruvate</name>
        <dbReference type="ChEBI" id="CHEBI:15361"/>
    </cofactor>
</comment>
<dbReference type="PANTHER" id="PTHR10067:SF11">
    <property type="entry name" value="PHOSPHATIDYLSERINE DECARBOXYLASE"/>
    <property type="match status" value="1"/>
</dbReference>
<reference evidence="14" key="1">
    <citation type="journal article" date="2020" name="Stud. Mycol.">
        <title>101 Dothideomycetes genomes: a test case for predicting lifestyles and emergence of pathogens.</title>
        <authorList>
            <person name="Haridas S."/>
            <person name="Albert R."/>
            <person name="Binder M."/>
            <person name="Bloem J."/>
            <person name="Labutti K."/>
            <person name="Salamov A."/>
            <person name="Andreopoulos B."/>
            <person name="Baker S."/>
            <person name="Barry K."/>
            <person name="Bills G."/>
            <person name="Bluhm B."/>
            <person name="Cannon C."/>
            <person name="Castanera R."/>
            <person name="Culley D."/>
            <person name="Daum C."/>
            <person name="Ezra D."/>
            <person name="Gonzalez J."/>
            <person name="Henrissat B."/>
            <person name="Kuo A."/>
            <person name="Liang C."/>
            <person name="Lipzen A."/>
            <person name="Lutzoni F."/>
            <person name="Magnuson J."/>
            <person name="Mondo S."/>
            <person name="Nolan M."/>
            <person name="Ohm R."/>
            <person name="Pangilinan J."/>
            <person name="Park H.-J."/>
            <person name="Ramirez L."/>
            <person name="Alfaro M."/>
            <person name="Sun H."/>
            <person name="Tritt A."/>
            <person name="Yoshinaga Y."/>
            <person name="Zwiers L.-H."/>
            <person name="Turgeon B."/>
            <person name="Goodwin S."/>
            <person name="Spatafora J."/>
            <person name="Crous P."/>
            <person name="Grigoriev I."/>
        </authorList>
    </citation>
    <scope>NUCLEOTIDE SEQUENCE</scope>
    <source>
        <strain evidence="14">CBS 122368</strain>
    </source>
</reference>
<evidence type="ECO:0000256" key="11">
    <source>
        <dbReference type="ARBA" id="ARBA00024326"/>
    </source>
</evidence>
<organism evidence="14 15">
    <name type="scientific">Trematosphaeria pertusa</name>
    <dbReference type="NCBI Taxonomy" id="390896"/>
    <lineage>
        <taxon>Eukaryota</taxon>
        <taxon>Fungi</taxon>
        <taxon>Dikarya</taxon>
        <taxon>Ascomycota</taxon>
        <taxon>Pezizomycotina</taxon>
        <taxon>Dothideomycetes</taxon>
        <taxon>Pleosporomycetidae</taxon>
        <taxon>Pleosporales</taxon>
        <taxon>Massarineae</taxon>
        <taxon>Trematosphaeriaceae</taxon>
        <taxon>Trematosphaeria</taxon>
    </lineage>
</organism>
<evidence type="ECO:0000256" key="1">
    <source>
        <dbReference type="ARBA" id="ARBA00001928"/>
    </source>
</evidence>
<dbReference type="GeneID" id="54584809"/>
<keyword evidence="8" id="KW-0456">Lyase</keyword>
<dbReference type="GO" id="GO:0006646">
    <property type="term" value="P:phosphatidylethanolamine biosynthetic process"/>
    <property type="evidence" value="ECO:0007669"/>
    <property type="project" value="UniProtKB-UniPathway"/>
</dbReference>
<keyword evidence="13" id="KW-0732">Signal</keyword>
<evidence type="ECO:0000256" key="13">
    <source>
        <dbReference type="SAM" id="SignalP"/>
    </source>
</evidence>
<feature type="signal peptide" evidence="13">
    <location>
        <begin position="1"/>
        <end position="27"/>
    </location>
</feature>
<evidence type="ECO:0000256" key="6">
    <source>
        <dbReference type="ARBA" id="ARBA00023098"/>
    </source>
</evidence>
<dbReference type="OrthoDB" id="5973539at2759"/>
<dbReference type="InterPro" id="IPR033177">
    <property type="entry name" value="PSD-B"/>
</dbReference>
<evidence type="ECO:0000256" key="10">
    <source>
        <dbReference type="ARBA" id="ARBA00023317"/>
    </source>
</evidence>
<comment type="pathway">
    <text evidence="2">Lipid metabolism.</text>
</comment>
<evidence type="ECO:0000256" key="2">
    <source>
        <dbReference type="ARBA" id="ARBA00005189"/>
    </source>
</evidence>
<evidence type="ECO:0000313" key="14">
    <source>
        <dbReference type="EMBL" id="KAF2252107.1"/>
    </source>
</evidence>
<dbReference type="EMBL" id="ML987192">
    <property type="protein sequence ID" value="KAF2252107.1"/>
    <property type="molecule type" value="Genomic_DNA"/>
</dbReference>
<dbReference type="NCBIfam" id="TIGR00163">
    <property type="entry name" value="PS_decarb"/>
    <property type="match status" value="1"/>
</dbReference>
<proteinExistence type="predicted"/>
<sequence>MWPFSWIHAALNWILLWLRLIPHRQVGWKSLNRKTGELEREQQPLLKKLKLILLFNPLTEWLDTTHAMRLYIHEKSIKEGREEGTPQSHNRIKSFIDFYAINMDDFEPSDPEKYPTFEDFFVRKHKPGTRPVAEKDNPKRAVCVADSRVVTYDTVAEGKKLWIKGTDFSITNLVMDVKLGARFTDSAIASFRLSPQDYHRYHSPVSGTVKEFRSLPGDYYQVDPIALRSAVNILTSNARDYVLIESPEFGEVLFCAIGATNVGTVYMHEKFQTPGTKIEKGDELGIFQFGGSSIILAFQKGRVKFDDDLRDCSKHCIQVSVEVGMSLGVATRPSSREQEDETAEKEENGASSYAEVVKEG</sequence>
<dbReference type="InterPro" id="IPR003817">
    <property type="entry name" value="PS_Dcarbxylase"/>
</dbReference>
<dbReference type="Proteomes" id="UP000800094">
    <property type="component" value="Unassembled WGS sequence"/>
</dbReference>
<dbReference type="PANTHER" id="PTHR10067">
    <property type="entry name" value="PHOSPHATIDYLSERINE DECARBOXYLASE"/>
    <property type="match status" value="1"/>
</dbReference>
<dbReference type="EC" id="4.1.1.65" evidence="3"/>
<dbReference type="AlphaFoldDB" id="A0A6A6IPE4"/>
<evidence type="ECO:0000256" key="4">
    <source>
        <dbReference type="ARBA" id="ARBA00022516"/>
    </source>
</evidence>
<dbReference type="GO" id="GO:0004609">
    <property type="term" value="F:phosphatidylserine decarboxylase activity"/>
    <property type="evidence" value="ECO:0007669"/>
    <property type="project" value="UniProtKB-EC"/>
</dbReference>
<feature type="chain" id="PRO_5025384672" description="phosphatidylserine decarboxylase" evidence="13">
    <location>
        <begin position="28"/>
        <end position="360"/>
    </location>
</feature>
<keyword evidence="9" id="KW-1208">Phospholipid metabolism</keyword>
<keyword evidence="6" id="KW-0443">Lipid metabolism</keyword>
<name>A0A6A6IPE4_9PLEO</name>
<evidence type="ECO:0000256" key="9">
    <source>
        <dbReference type="ARBA" id="ARBA00023264"/>
    </source>
</evidence>
<evidence type="ECO:0000256" key="7">
    <source>
        <dbReference type="ARBA" id="ARBA00023209"/>
    </source>
</evidence>
<keyword evidence="7" id="KW-0594">Phospholipid biosynthesis</keyword>
<feature type="region of interest" description="Disordered" evidence="12">
    <location>
        <begin position="331"/>
        <end position="360"/>
    </location>
</feature>
<evidence type="ECO:0000313" key="15">
    <source>
        <dbReference type="Proteomes" id="UP000800094"/>
    </source>
</evidence>
<comment type="pathway">
    <text evidence="11">Phospholipid metabolism; phosphatidylethanolamine biosynthesis.</text>
</comment>
<gene>
    <name evidence="14" type="ORF">BU26DRAFT_538902</name>
</gene>
<keyword evidence="5" id="KW-0210">Decarboxylase</keyword>
<evidence type="ECO:0000256" key="8">
    <source>
        <dbReference type="ARBA" id="ARBA00023239"/>
    </source>
</evidence>
<evidence type="ECO:0000256" key="5">
    <source>
        <dbReference type="ARBA" id="ARBA00022793"/>
    </source>
</evidence>
<dbReference type="UniPathway" id="UPA00558"/>
<protein>
    <recommendedName>
        <fullName evidence="3">phosphatidylserine decarboxylase</fullName>
        <ecNumber evidence="3">4.1.1.65</ecNumber>
    </recommendedName>
</protein>
<dbReference type="Pfam" id="PF02666">
    <property type="entry name" value="PS_Dcarbxylase"/>
    <property type="match status" value="1"/>
</dbReference>
<evidence type="ECO:0000256" key="12">
    <source>
        <dbReference type="SAM" id="MobiDB-lite"/>
    </source>
</evidence>
<keyword evidence="15" id="KW-1185">Reference proteome</keyword>
<keyword evidence="4" id="KW-0444">Lipid biosynthesis</keyword>
<keyword evidence="10" id="KW-0670">Pyruvate</keyword>